<feature type="region of interest" description="Disordered" evidence="1">
    <location>
        <begin position="58"/>
        <end position="172"/>
    </location>
</feature>
<feature type="compositionally biased region" description="Basic and acidic residues" evidence="1">
    <location>
        <begin position="58"/>
        <end position="68"/>
    </location>
</feature>
<feature type="region of interest" description="Disordered" evidence="1">
    <location>
        <begin position="1"/>
        <end position="30"/>
    </location>
</feature>
<protein>
    <submittedName>
        <fullName evidence="3">Intraflagellar transport protein 46 homolog</fullName>
    </submittedName>
</protein>
<evidence type="ECO:0000313" key="2">
    <source>
        <dbReference type="Proteomes" id="UP000095282"/>
    </source>
</evidence>
<feature type="compositionally biased region" description="Basic and acidic residues" evidence="1">
    <location>
        <begin position="102"/>
        <end position="116"/>
    </location>
</feature>
<reference evidence="3" key="1">
    <citation type="submission" date="2016-11" db="UniProtKB">
        <authorList>
            <consortium name="WormBaseParasite"/>
        </authorList>
    </citation>
    <scope>IDENTIFICATION</scope>
</reference>
<evidence type="ECO:0000313" key="3">
    <source>
        <dbReference type="WBParaSite" id="Csp11.Scaffold629.g13879.t1"/>
    </source>
</evidence>
<feature type="compositionally biased region" description="Basic residues" evidence="1">
    <location>
        <begin position="69"/>
        <end position="78"/>
    </location>
</feature>
<sequence length="172" mass="20228">MPSSLPTDSDRSDDEDEVEPGEADLTLHVDPNAPFDIENYLRLPEDIETYDVDRLLRRLIENDHDVTRRRPRTARRDRRPADSPQRSPPPHEPDDDDDDDLFDTRQDFRNLIDFLRRSVAAPPQQEPPPPAHQQRMETRGSQAPEPDMDEMSENQLQEIIDDFDEYFRQRNP</sequence>
<evidence type="ECO:0000256" key="1">
    <source>
        <dbReference type="SAM" id="MobiDB-lite"/>
    </source>
</evidence>
<dbReference type="WBParaSite" id="Csp11.Scaffold629.g13879.t1">
    <property type="protein sequence ID" value="Csp11.Scaffold629.g13879.t1"/>
    <property type="gene ID" value="Csp11.Scaffold629.g13879"/>
</dbReference>
<accession>A0A1I7U1E5</accession>
<organism evidence="2 3">
    <name type="scientific">Caenorhabditis tropicalis</name>
    <dbReference type="NCBI Taxonomy" id="1561998"/>
    <lineage>
        <taxon>Eukaryota</taxon>
        <taxon>Metazoa</taxon>
        <taxon>Ecdysozoa</taxon>
        <taxon>Nematoda</taxon>
        <taxon>Chromadorea</taxon>
        <taxon>Rhabditida</taxon>
        <taxon>Rhabditina</taxon>
        <taxon>Rhabditomorpha</taxon>
        <taxon>Rhabditoidea</taxon>
        <taxon>Rhabditidae</taxon>
        <taxon>Peloderinae</taxon>
        <taxon>Caenorhabditis</taxon>
    </lineage>
</organism>
<keyword evidence="2" id="KW-1185">Reference proteome</keyword>
<name>A0A1I7U1E5_9PELO</name>
<proteinExistence type="predicted"/>
<feature type="compositionally biased region" description="Acidic residues" evidence="1">
    <location>
        <begin position="11"/>
        <end position="22"/>
    </location>
</feature>
<dbReference type="Proteomes" id="UP000095282">
    <property type="component" value="Unplaced"/>
</dbReference>
<dbReference type="AlphaFoldDB" id="A0A1I7U1E5"/>